<evidence type="ECO:0000313" key="4">
    <source>
        <dbReference type="Proteomes" id="UP001151760"/>
    </source>
</evidence>
<name>A0ABQ4XVT0_9ASTR</name>
<dbReference type="Gene3D" id="3.40.1160.10">
    <property type="entry name" value="Acetylglutamate kinase-like"/>
    <property type="match status" value="1"/>
</dbReference>
<organism evidence="3 4">
    <name type="scientific">Tanacetum coccineum</name>
    <dbReference type="NCBI Taxonomy" id="301880"/>
    <lineage>
        <taxon>Eukaryota</taxon>
        <taxon>Viridiplantae</taxon>
        <taxon>Streptophyta</taxon>
        <taxon>Embryophyta</taxon>
        <taxon>Tracheophyta</taxon>
        <taxon>Spermatophyta</taxon>
        <taxon>Magnoliopsida</taxon>
        <taxon>eudicotyledons</taxon>
        <taxon>Gunneridae</taxon>
        <taxon>Pentapetalae</taxon>
        <taxon>asterids</taxon>
        <taxon>campanulids</taxon>
        <taxon>Asterales</taxon>
        <taxon>Asteraceae</taxon>
        <taxon>Asteroideae</taxon>
        <taxon>Anthemideae</taxon>
        <taxon>Anthemidinae</taxon>
        <taxon>Tanacetum</taxon>
    </lineage>
</organism>
<evidence type="ECO:0000256" key="1">
    <source>
        <dbReference type="ARBA" id="ARBA00022679"/>
    </source>
</evidence>
<dbReference type="PANTHER" id="PTHR30602:SF12">
    <property type="entry name" value="AMINO-ACID ACETYLTRANSFERASE NAGS1, CHLOROPLASTIC-RELATED"/>
    <property type="match status" value="1"/>
</dbReference>
<reference evidence="3" key="2">
    <citation type="submission" date="2022-01" db="EMBL/GenBank/DDBJ databases">
        <authorList>
            <person name="Yamashiro T."/>
            <person name="Shiraishi A."/>
            <person name="Satake H."/>
            <person name="Nakayama K."/>
        </authorList>
    </citation>
    <scope>NUCLEOTIDE SEQUENCE</scope>
</reference>
<dbReference type="Proteomes" id="UP001151760">
    <property type="component" value="Unassembled WGS sequence"/>
</dbReference>
<dbReference type="InterPro" id="IPR036393">
    <property type="entry name" value="AceGlu_kinase-like_sf"/>
</dbReference>
<evidence type="ECO:0000313" key="3">
    <source>
        <dbReference type="EMBL" id="GJS68993.1"/>
    </source>
</evidence>
<dbReference type="EMBL" id="BQNB010009831">
    <property type="protein sequence ID" value="GJS68993.1"/>
    <property type="molecule type" value="Genomic_DNA"/>
</dbReference>
<protein>
    <submittedName>
        <fullName evidence="3">Probable amino-acid acetyltransferase NAGS1, chloroplastic isoform X1</fullName>
    </submittedName>
</protein>
<comment type="caution">
    <text evidence="3">The sequence shown here is derived from an EMBL/GenBank/DDBJ whole genome shotgun (WGS) entry which is preliminary data.</text>
</comment>
<keyword evidence="1" id="KW-0808">Transferase</keyword>
<reference evidence="3" key="1">
    <citation type="journal article" date="2022" name="Int. J. Mol. Sci.">
        <title>Draft Genome of Tanacetum Coccineum: Genomic Comparison of Closely Related Tanacetum-Family Plants.</title>
        <authorList>
            <person name="Yamashiro T."/>
            <person name="Shiraishi A."/>
            <person name="Nakayama K."/>
            <person name="Satake H."/>
        </authorList>
    </citation>
    <scope>NUCLEOTIDE SEQUENCE</scope>
</reference>
<dbReference type="InterPro" id="IPR010167">
    <property type="entry name" value="NH2A_AcTrfase"/>
</dbReference>
<accession>A0ABQ4XVT0</accession>
<proteinExistence type="predicted"/>
<sequence>MPRMPHLLLHKTSEDADLRDVDSLSVSKMEISETVSGAVLPTESCNLKDTPPITEPASGNNHQYIVFLYTDGAEWRIYPYYMVWGLSLCLFQGHVQIDQLLAEKGSHMDTAGRIRLMIEAKLSPGPSICSVRRHGKNRRVHDGVSVASGNFLAAKALIMEQQANTYEVATACALALGAEKLICIIDGPILDEWGRLIRFLTLEDADVLIRRRAQQSEVATNYVKAIGEESNSIFLGYSDFNEGAPASQKGFSL</sequence>
<dbReference type="PANTHER" id="PTHR30602">
    <property type="entry name" value="AMINO-ACID ACETYLTRANSFERASE"/>
    <property type="match status" value="1"/>
</dbReference>
<keyword evidence="2" id="KW-0012">Acyltransferase</keyword>
<keyword evidence="4" id="KW-1185">Reference proteome</keyword>
<gene>
    <name evidence="3" type="ORF">Tco_0701834</name>
</gene>
<evidence type="ECO:0000256" key="2">
    <source>
        <dbReference type="ARBA" id="ARBA00023315"/>
    </source>
</evidence>